<dbReference type="CDD" id="cd03230">
    <property type="entry name" value="ABC_DR_subfamily_A"/>
    <property type="match status" value="1"/>
</dbReference>
<dbReference type="Pfam" id="PF00005">
    <property type="entry name" value="ABC_tran"/>
    <property type="match status" value="1"/>
</dbReference>
<keyword evidence="3" id="KW-0067">ATP-binding</keyword>
<dbReference type="PROSITE" id="PS00211">
    <property type="entry name" value="ABC_TRANSPORTER_1"/>
    <property type="match status" value="1"/>
</dbReference>
<reference evidence="5" key="1">
    <citation type="journal article" date="2013" name="PLoS ONE">
        <title>Metagenomic insights into the carbohydrate-active enzymes carried by the microorganisms adhering to solid digesta in the rumen of cows.</title>
        <authorList>
            <person name="Wang L."/>
            <person name="Hatem A."/>
            <person name="Catalyurek U.V."/>
            <person name="Morrison M."/>
            <person name="Yu Z."/>
        </authorList>
    </citation>
    <scope>NUCLEOTIDE SEQUENCE</scope>
</reference>
<organism evidence="5">
    <name type="scientific">uncultured bacterium Contig54</name>
    <dbReference type="NCBI Taxonomy" id="1393586"/>
    <lineage>
        <taxon>Bacteria</taxon>
        <taxon>environmental samples</taxon>
    </lineage>
</organism>
<name>W0FJU5_9BACT</name>
<dbReference type="InterPro" id="IPR027417">
    <property type="entry name" value="P-loop_NTPase"/>
</dbReference>
<evidence type="ECO:0000256" key="3">
    <source>
        <dbReference type="ARBA" id="ARBA00022840"/>
    </source>
</evidence>
<sequence length="261" mass="28942">MSEMNEYAGNGKEETMIELQHVTKTYAKNHTRAVDDLSLEVKGGELFGFIGPNGAGKTTTIKLMTGVLTPDEGTITMAGHRMDQERIQAQRMIGFVPDGNDLYDRLTGMEYLNFMADVYQVSQAQRKAHIEKYLDIFSLEDAINNQVRSYSKGMKQKLVVIGALIHNPPVWILDEPLGGLDPRAAHLLKEEMMRHCREGNTVFFSTHVLEVAEKLCTRIGVIAHGSLKAVGTLEDLRSGEVGASLEELFLELTEDDGGEEA</sequence>
<dbReference type="GO" id="GO:0005524">
    <property type="term" value="F:ATP binding"/>
    <property type="evidence" value="ECO:0007669"/>
    <property type="project" value="UniProtKB-KW"/>
</dbReference>
<dbReference type="Gene3D" id="3.40.50.300">
    <property type="entry name" value="P-loop containing nucleotide triphosphate hydrolases"/>
    <property type="match status" value="1"/>
</dbReference>
<evidence type="ECO:0000256" key="2">
    <source>
        <dbReference type="ARBA" id="ARBA00022741"/>
    </source>
</evidence>
<keyword evidence="2" id="KW-0547">Nucleotide-binding</keyword>
<dbReference type="PROSITE" id="PS50893">
    <property type="entry name" value="ABC_TRANSPORTER_2"/>
    <property type="match status" value="1"/>
</dbReference>
<feature type="domain" description="ABC transporter" evidence="4">
    <location>
        <begin position="17"/>
        <end position="249"/>
    </location>
</feature>
<dbReference type="EMBL" id="KC246820">
    <property type="protein sequence ID" value="AHF25138.1"/>
    <property type="molecule type" value="Genomic_DNA"/>
</dbReference>
<evidence type="ECO:0000259" key="4">
    <source>
        <dbReference type="PROSITE" id="PS50893"/>
    </source>
</evidence>
<dbReference type="SMART" id="SM00382">
    <property type="entry name" value="AAA"/>
    <property type="match status" value="1"/>
</dbReference>
<dbReference type="AlphaFoldDB" id="W0FJU5"/>
<evidence type="ECO:0000256" key="1">
    <source>
        <dbReference type="ARBA" id="ARBA00022448"/>
    </source>
</evidence>
<proteinExistence type="predicted"/>
<dbReference type="InterPro" id="IPR017871">
    <property type="entry name" value="ABC_transporter-like_CS"/>
</dbReference>
<dbReference type="GO" id="GO:0016887">
    <property type="term" value="F:ATP hydrolysis activity"/>
    <property type="evidence" value="ECO:0007669"/>
    <property type="project" value="InterPro"/>
</dbReference>
<dbReference type="InterPro" id="IPR003439">
    <property type="entry name" value="ABC_transporter-like_ATP-bd"/>
</dbReference>
<dbReference type="InterPro" id="IPR003593">
    <property type="entry name" value="AAA+_ATPase"/>
</dbReference>
<keyword evidence="1" id="KW-0813">Transport</keyword>
<dbReference type="SUPFAM" id="SSF52540">
    <property type="entry name" value="P-loop containing nucleoside triphosphate hydrolases"/>
    <property type="match status" value="1"/>
</dbReference>
<dbReference type="InterPro" id="IPR051782">
    <property type="entry name" value="ABC_Transporter_VariousFunc"/>
</dbReference>
<accession>W0FJU5</accession>
<dbReference type="PANTHER" id="PTHR42939:SF1">
    <property type="entry name" value="ABC TRANSPORTER ATP-BINDING PROTEIN ALBC-RELATED"/>
    <property type="match status" value="1"/>
</dbReference>
<protein>
    <submittedName>
        <fullName evidence="5">Sulfate-transporting ATPase</fullName>
    </submittedName>
</protein>
<evidence type="ECO:0000313" key="5">
    <source>
        <dbReference type="EMBL" id="AHF25138.1"/>
    </source>
</evidence>
<dbReference type="PANTHER" id="PTHR42939">
    <property type="entry name" value="ABC TRANSPORTER ATP-BINDING PROTEIN ALBC-RELATED"/>
    <property type="match status" value="1"/>
</dbReference>